<dbReference type="PANTHER" id="PTHR48463:SF1">
    <property type="entry name" value="DUF223 DOMAIN-CONTAINING PROTEIN"/>
    <property type="match status" value="1"/>
</dbReference>
<evidence type="ECO:0000313" key="2">
    <source>
        <dbReference type="Proteomes" id="UP000235145"/>
    </source>
</evidence>
<dbReference type="AlphaFoldDB" id="A0A9R1XM50"/>
<sequence length="231" mass="26679">MANTFTSINPCLPNSEHIAVMCSIVDLKCEGVGAPLQVRIIRKWKHDIRRYETWYLDAIQIIGQRTSQAYIESIFKLLDCYTISEYSCPELDRHQKVLENDFYIEVGLISVIKPLPDTMTIPRHWFRFVTKPRLMELGEKTPYYPDCRKLNDEPYVFLILTDNSGNELSINLWNECITVPTKFNCDLLIPLPTITVVAVTNLKSSISAEIPETASFIDMYDTFLIHKQHVS</sequence>
<protein>
    <submittedName>
        <fullName evidence="1">Uncharacterized protein</fullName>
    </submittedName>
</protein>
<organism evidence="1 2">
    <name type="scientific">Lactuca sativa</name>
    <name type="common">Garden lettuce</name>
    <dbReference type="NCBI Taxonomy" id="4236"/>
    <lineage>
        <taxon>Eukaryota</taxon>
        <taxon>Viridiplantae</taxon>
        <taxon>Streptophyta</taxon>
        <taxon>Embryophyta</taxon>
        <taxon>Tracheophyta</taxon>
        <taxon>Spermatophyta</taxon>
        <taxon>Magnoliopsida</taxon>
        <taxon>eudicotyledons</taxon>
        <taxon>Gunneridae</taxon>
        <taxon>Pentapetalae</taxon>
        <taxon>asterids</taxon>
        <taxon>campanulids</taxon>
        <taxon>Asterales</taxon>
        <taxon>Asteraceae</taxon>
        <taxon>Cichorioideae</taxon>
        <taxon>Cichorieae</taxon>
        <taxon>Lactucinae</taxon>
        <taxon>Lactuca</taxon>
    </lineage>
</organism>
<proteinExistence type="predicted"/>
<accession>A0A9R1XM50</accession>
<dbReference type="Proteomes" id="UP000235145">
    <property type="component" value="Unassembled WGS sequence"/>
</dbReference>
<reference evidence="1 2" key="1">
    <citation type="journal article" date="2017" name="Nat. Commun.">
        <title>Genome assembly with in vitro proximity ligation data and whole-genome triplication in lettuce.</title>
        <authorList>
            <person name="Reyes-Chin-Wo S."/>
            <person name="Wang Z."/>
            <person name="Yang X."/>
            <person name="Kozik A."/>
            <person name="Arikit S."/>
            <person name="Song C."/>
            <person name="Xia L."/>
            <person name="Froenicke L."/>
            <person name="Lavelle D.O."/>
            <person name="Truco M.J."/>
            <person name="Xia R."/>
            <person name="Zhu S."/>
            <person name="Xu C."/>
            <person name="Xu H."/>
            <person name="Xu X."/>
            <person name="Cox K."/>
            <person name="Korf I."/>
            <person name="Meyers B.C."/>
            <person name="Michelmore R.W."/>
        </authorList>
    </citation>
    <scope>NUCLEOTIDE SEQUENCE [LARGE SCALE GENOMIC DNA]</scope>
    <source>
        <strain evidence="2">cv. Salinas</strain>
        <tissue evidence="1">Seedlings</tissue>
    </source>
</reference>
<keyword evidence="2" id="KW-1185">Reference proteome</keyword>
<comment type="caution">
    <text evidence="1">The sequence shown here is derived from an EMBL/GenBank/DDBJ whole genome shotgun (WGS) entry which is preliminary data.</text>
</comment>
<name>A0A9R1XM50_LACSA</name>
<evidence type="ECO:0000313" key="1">
    <source>
        <dbReference type="EMBL" id="KAJ0212537.1"/>
    </source>
</evidence>
<gene>
    <name evidence="1" type="ORF">LSAT_V11C400191960</name>
</gene>
<dbReference type="EMBL" id="NBSK02000004">
    <property type="protein sequence ID" value="KAJ0212537.1"/>
    <property type="molecule type" value="Genomic_DNA"/>
</dbReference>
<dbReference type="PANTHER" id="PTHR48463">
    <property type="entry name" value="DUF223 DOMAIN-CONTAINING PROTEIN"/>
    <property type="match status" value="1"/>
</dbReference>